<protein>
    <submittedName>
        <fullName evidence="1">Uncharacterized protein</fullName>
    </submittedName>
</protein>
<keyword evidence="2" id="KW-1185">Reference proteome</keyword>
<feature type="non-terminal residue" evidence="1">
    <location>
        <position position="1"/>
    </location>
</feature>
<gene>
    <name evidence="1" type="ORF">PLEPLA_LOCUS30450</name>
</gene>
<dbReference type="Proteomes" id="UP001153269">
    <property type="component" value="Unassembled WGS sequence"/>
</dbReference>
<name>A0A9N7YYE6_PLEPL</name>
<dbReference type="EMBL" id="CADEAL010002904">
    <property type="protein sequence ID" value="CAB1442732.1"/>
    <property type="molecule type" value="Genomic_DNA"/>
</dbReference>
<proteinExistence type="predicted"/>
<organism evidence="1 2">
    <name type="scientific">Pleuronectes platessa</name>
    <name type="common">European plaice</name>
    <dbReference type="NCBI Taxonomy" id="8262"/>
    <lineage>
        <taxon>Eukaryota</taxon>
        <taxon>Metazoa</taxon>
        <taxon>Chordata</taxon>
        <taxon>Craniata</taxon>
        <taxon>Vertebrata</taxon>
        <taxon>Euteleostomi</taxon>
        <taxon>Actinopterygii</taxon>
        <taxon>Neopterygii</taxon>
        <taxon>Teleostei</taxon>
        <taxon>Neoteleostei</taxon>
        <taxon>Acanthomorphata</taxon>
        <taxon>Carangaria</taxon>
        <taxon>Pleuronectiformes</taxon>
        <taxon>Pleuronectoidei</taxon>
        <taxon>Pleuronectidae</taxon>
        <taxon>Pleuronectes</taxon>
    </lineage>
</organism>
<accession>A0A9N7YYE6</accession>
<sequence length="108" mass="12423">MEWVISSYEVNKLWFGAAVHLPSLFVHKCFLCPSDGNRKHYRFKKDGTDEAGTLRVCFSAKMMRWQPVEDIQRRTKHVECARKGVCGRSQLNAAKETSKRSSSSLDEQ</sequence>
<comment type="caution">
    <text evidence="1">The sequence shown here is derived from an EMBL/GenBank/DDBJ whole genome shotgun (WGS) entry which is preliminary data.</text>
</comment>
<dbReference type="AlphaFoldDB" id="A0A9N7YYE6"/>
<reference evidence="1" key="1">
    <citation type="submission" date="2020-03" db="EMBL/GenBank/DDBJ databases">
        <authorList>
            <person name="Weist P."/>
        </authorList>
    </citation>
    <scope>NUCLEOTIDE SEQUENCE</scope>
</reference>
<evidence type="ECO:0000313" key="2">
    <source>
        <dbReference type="Proteomes" id="UP001153269"/>
    </source>
</evidence>
<evidence type="ECO:0000313" key="1">
    <source>
        <dbReference type="EMBL" id="CAB1442732.1"/>
    </source>
</evidence>